<dbReference type="STRING" id="436010.A0A166JDB7"/>
<sequence length="511" mass="56109">MSSSESLTQKWLRQNVQSYAQKDRVYADIDSALARYQTLRPKSDVYTYDDGRTQLLLCVHGLLPITFRQASYNIPIAIWITREHPRVPPIAYVVPTTDMLVKAGKHVEHSGRCHVEYVQHWERKSEACNISGLLEAMQDQFSREPPVYAKPKNAPGRAPSAQIAASGPTPSPVTPSDRPLLPPKPGASAQSAVPQRPPGTPTSPGSFAQPLSPSLATRPPPPLPPTADARPPQYIHPTVHADNSARNASTSAASPPPSHLWNDSRGNLPVYQPSTAVSPPPLAPQYSAPPPPPPPPPPQQTWAPPVQHHQPQPNFLDEESEGQYPPPVSSTAPLPPRPPNPELQRLHAQVHSKLNSELASLSQAMVLDAERLRAHQADLLAGEPAIHDEMARLQAVRDVCRTVSGRMRGTVEQGERNVAELKRKGDPEVDELVCSTTIVHNQLINLVAEDNAIEDTIYHLHRALNTGRVDLDRFLRTTRVLAEEQFMKRALIEKIQAGVPMGTMSRGSNWP</sequence>
<dbReference type="PANTHER" id="PTHR23306">
    <property type="entry name" value="TUMOR SUSCEPTIBILITY GENE 101 PROTEIN-RELATED"/>
    <property type="match status" value="1"/>
</dbReference>
<evidence type="ECO:0000256" key="3">
    <source>
        <dbReference type="ARBA" id="ARBA00022448"/>
    </source>
</evidence>
<dbReference type="AlphaFoldDB" id="A0A166JDB7"/>
<dbReference type="SUPFAM" id="SSF54495">
    <property type="entry name" value="UBC-like"/>
    <property type="match status" value="1"/>
</dbReference>
<dbReference type="Gene3D" id="6.10.140.820">
    <property type="match status" value="1"/>
</dbReference>
<feature type="compositionally biased region" description="Low complexity" evidence="8">
    <location>
        <begin position="241"/>
        <end position="253"/>
    </location>
</feature>
<evidence type="ECO:0000256" key="4">
    <source>
        <dbReference type="ARBA" id="ARBA00022753"/>
    </source>
</evidence>
<dbReference type="Proteomes" id="UP000076532">
    <property type="component" value="Unassembled WGS sequence"/>
</dbReference>
<dbReference type="GO" id="GO:0043162">
    <property type="term" value="P:ubiquitin-dependent protein catabolic process via the multivesicular body sorting pathway"/>
    <property type="evidence" value="ECO:0007669"/>
    <property type="project" value="UniProtKB-ARBA"/>
</dbReference>
<keyword evidence="3 7" id="KW-0813">Transport</keyword>
<dbReference type="CDD" id="cd11685">
    <property type="entry name" value="UEV_TSG101-like"/>
    <property type="match status" value="1"/>
</dbReference>
<comment type="subcellular location">
    <subcellularLocation>
        <location evidence="1">Endosome</location>
    </subcellularLocation>
</comment>
<dbReference type="GO" id="GO:0000813">
    <property type="term" value="C:ESCRT I complex"/>
    <property type="evidence" value="ECO:0007669"/>
    <property type="project" value="TreeGrafter"/>
</dbReference>
<evidence type="ECO:0000256" key="6">
    <source>
        <dbReference type="ARBA" id="ARBA00023054"/>
    </source>
</evidence>
<name>A0A166JDB7_9AGAM</name>
<dbReference type="PANTHER" id="PTHR23306:SF3">
    <property type="entry name" value="TUMOR SUPPRESSOR PROTEIN 101"/>
    <property type="match status" value="1"/>
</dbReference>
<evidence type="ECO:0000313" key="11">
    <source>
        <dbReference type="EMBL" id="KZP20742.1"/>
    </source>
</evidence>
<evidence type="ECO:0000256" key="5">
    <source>
        <dbReference type="ARBA" id="ARBA00022927"/>
    </source>
</evidence>
<dbReference type="OrthoDB" id="306304at2759"/>
<keyword evidence="5 7" id="KW-0653">Protein transport</keyword>
<dbReference type="Pfam" id="PF09454">
    <property type="entry name" value="Vps23_core"/>
    <property type="match status" value="1"/>
</dbReference>
<dbReference type="SUPFAM" id="SSF140111">
    <property type="entry name" value="Endosomal sorting complex assembly domain"/>
    <property type="match status" value="1"/>
</dbReference>
<keyword evidence="12" id="KW-1185">Reference proteome</keyword>
<dbReference type="GO" id="GO:0043130">
    <property type="term" value="F:ubiquitin binding"/>
    <property type="evidence" value="ECO:0007669"/>
    <property type="project" value="TreeGrafter"/>
</dbReference>
<feature type="domain" description="SB" evidence="9">
    <location>
        <begin position="437"/>
        <end position="505"/>
    </location>
</feature>
<dbReference type="PROSITE" id="PS51312">
    <property type="entry name" value="SB"/>
    <property type="match status" value="1"/>
</dbReference>
<keyword evidence="4" id="KW-0967">Endosome</keyword>
<reference evidence="11 12" key="1">
    <citation type="journal article" date="2016" name="Mol. Biol. Evol.">
        <title>Comparative Genomics of Early-Diverging Mushroom-Forming Fungi Provides Insights into the Origins of Lignocellulose Decay Capabilities.</title>
        <authorList>
            <person name="Nagy L.G."/>
            <person name="Riley R."/>
            <person name="Tritt A."/>
            <person name="Adam C."/>
            <person name="Daum C."/>
            <person name="Floudas D."/>
            <person name="Sun H."/>
            <person name="Yadav J.S."/>
            <person name="Pangilinan J."/>
            <person name="Larsson K.H."/>
            <person name="Matsuura K."/>
            <person name="Barry K."/>
            <person name="Labutti K."/>
            <person name="Kuo R."/>
            <person name="Ohm R.A."/>
            <person name="Bhattacharya S.S."/>
            <person name="Shirouzu T."/>
            <person name="Yoshinaga Y."/>
            <person name="Martin F.M."/>
            <person name="Grigoriev I.V."/>
            <person name="Hibbett D.S."/>
        </authorList>
    </citation>
    <scope>NUCLEOTIDE SEQUENCE [LARGE SCALE GENOMIC DNA]</scope>
    <source>
        <strain evidence="11 12">CBS 109695</strain>
    </source>
</reference>
<dbReference type="InterPro" id="IPR017916">
    <property type="entry name" value="SB_dom"/>
</dbReference>
<organism evidence="11 12">
    <name type="scientific">Athelia psychrophila</name>
    <dbReference type="NCBI Taxonomy" id="1759441"/>
    <lineage>
        <taxon>Eukaryota</taxon>
        <taxon>Fungi</taxon>
        <taxon>Dikarya</taxon>
        <taxon>Basidiomycota</taxon>
        <taxon>Agaricomycotina</taxon>
        <taxon>Agaricomycetes</taxon>
        <taxon>Agaricomycetidae</taxon>
        <taxon>Atheliales</taxon>
        <taxon>Atheliaceae</taxon>
        <taxon>Athelia</taxon>
    </lineage>
</organism>
<dbReference type="InterPro" id="IPR016135">
    <property type="entry name" value="UBQ-conjugating_enzyme/RWD"/>
</dbReference>
<evidence type="ECO:0000256" key="1">
    <source>
        <dbReference type="ARBA" id="ARBA00004177"/>
    </source>
</evidence>
<protein>
    <submittedName>
        <fullName evidence="11">UEV-domain-containing protein</fullName>
    </submittedName>
</protein>
<evidence type="ECO:0000313" key="12">
    <source>
        <dbReference type="Proteomes" id="UP000076532"/>
    </source>
</evidence>
<keyword evidence="6" id="KW-0175">Coiled coil</keyword>
<evidence type="ECO:0000259" key="10">
    <source>
        <dbReference type="PROSITE" id="PS51322"/>
    </source>
</evidence>
<evidence type="ECO:0000256" key="7">
    <source>
        <dbReference type="PROSITE-ProRule" id="PRU00644"/>
    </source>
</evidence>
<dbReference type="Gene3D" id="3.10.110.10">
    <property type="entry name" value="Ubiquitin Conjugating Enzyme"/>
    <property type="match status" value="1"/>
</dbReference>
<evidence type="ECO:0000256" key="2">
    <source>
        <dbReference type="ARBA" id="ARBA00009594"/>
    </source>
</evidence>
<feature type="compositionally biased region" description="Pro residues" evidence="8">
    <location>
        <begin position="324"/>
        <end position="341"/>
    </location>
</feature>
<feature type="domain" description="UEV" evidence="10">
    <location>
        <begin position="6"/>
        <end position="151"/>
    </location>
</feature>
<dbReference type="InterPro" id="IPR052070">
    <property type="entry name" value="ESCRT-I_UEV_domain"/>
</dbReference>
<proteinExistence type="inferred from homology"/>
<dbReference type="Pfam" id="PF05743">
    <property type="entry name" value="UEV"/>
    <property type="match status" value="1"/>
</dbReference>
<feature type="region of interest" description="Disordered" evidence="8">
    <location>
        <begin position="145"/>
        <end position="343"/>
    </location>
</feature>
<dbReference type="InterPro" id="IPR037202">
    <property type="entry name" value="ESCRT_assembly_dom"/>
</dbReference>
<dbReference type="PROSITE" id="PS51322">
    <property type="entry name" value="UEV"/>
    <property type="match status" value="1"/>
</dbReference>
<evidence type="ECO:0000256" key="8">
    <source>
        <dbReference type="SAM" id="MobiDB-lite"/>
    </source>
</evidence>
<feature type="compositionally biased region" description="Pro residues" evidence="8">
    <location>
        <begin position="278"/>
        <end position="299"/>
    </location>
</feature>
<gene>
    <name evidence="11" type="ORF">FIBSPDRAFT_788973</name>
</gene>
<dbReference type="InterPro" id="IPR008883">
    <property type="entry name" value="UEV_N"/>
</dbReference>
<accession>A0A166JDB7</accession>
<dbReference type="EMBL" id="KV417552">
    <property type="protein sequence ID" value="KZP20742.1"/>
    <property type="molecule type" value="Genomic_DNA"/>
</dbReference>
<comment type="similarity">
    <text evidence="2">Belongs to the ubiquitin-conjugating enzyme family. UEV subfamily.</text>
</comment>
<dbReference type="GO" id="GO:0006886">
    <property type="term" value="P:intracellular protein transport"/>
    <property type="evidence" value="ECO:0007669"/>
    <property type="project" value="UniProtKB-ARBA"/>
</dbReference>
<dbReference type="GO" id="GO:0072666">
    <property type="term" value="P:establishment of protein localization to vacuole"/>
    <property type="evidence" value="ECO:0007669"/>
    <property type="project" value="UniProtKB-ARBA"/>
</dbReference>
<evidence type="ECO:0000259" key="9">
    <source>
        <dbReference type="PROSITE" id="PS51312"/>
    </source>
</evidence>